<dbReference type="AlphaFoldDB" id="A0AAX3N899"/>
<comment type="catalytic activity">
    <reaction evidence="10">
        <text>(S)-2,3,4,5-tetrahydrodipicolinate + NADP(+) + H2O = (2S,4S)-4-hydroxy-2,3,4,5-tetrahydrodipicolinate + NADPH + H(+)</text>
        <dbReference type="Rhea" id="RHEA:35331"/>
        <dbReference type="ChEBI" id="CHEBI:15377"/>
        <dbReference type="ChEBI" id="CHEBI:15378"/>
        <dbReference type="ChEBI" id="CHEBI:16845"/>
        <dbReference type="ChEBI" id="CHEBI:57783"/>
        <dbReference type="ChEBI" id="CHEBI:58349"/>
        <dbReference type="ChEBI" id="CHEBI:67139"/>
        <dbReference type="EC" id="1.17.1.8"/>
    </reaction>
</comment>
<evidence type="ECO:0000256" key="2">
    <source>
        <dbReference type="ARBA" id="ARBA00022605"/>
    </source>
</evidence>
<comment type="pathway">
    <text evidence="8">Amino-acid biosynthesis; L-lysine biosynthesis via DAP pathway; (S)-tetrahydrodipicolinate from L-aspartate: step 4/4.</text>
</comment>
<evidence type="ECO:0000259" key="12">
    <source>
        <dbReference type="Pfam" id="PF01113"/>
    </source>
</evidence>
<dbReference type="PANTHER" id="PTHR20836">
    <property type="entry name" value="DIHYDRODIPICOLINATE REDUCTASE"/>
    <property type="match status" value="1"/>
</dbReference>
<dbReference type="Gene3D" id="3.40.50.720">
    <property type="entry name" value="NAD(P)-binding Rossmann-like Domain"/>
    <property type="match status" value="1"/>
</dbReference>
<evidence type="ECO:0000313" key="15">
    <source>
        <dbReference type="Proteomes" id="UP001222373"/>
    </source>
</evidence>
<keyword evidence="4" id="KW-0220">Diaminopimelate biosynthesis</keyword>
<proteinExistence type="inferred from homology"/>
<evidence type="ECO:0000256" key="5">
    <source>
        <dbReference type="ARBA" id="ARBA00023002"/>
    </source>
</evidence>
<dbReference type="PANTHER" id="PTHR20836:SF0">
    <property type="entry name" value="4-HYDROXY-TETRAHYDRODIPICOLINATE REDUCTASE 1, CHLOROPLASTIC-RELATED"/>
    <property type="match status" value="1"/>
</dbReference>
<dbReference type="GO" id="GO:0005829">
    <property type="term" value="C:cytosol"/>
    <property type="evidence" value="ECO:0007669"/>
    <property type="project" value="TreeGrafter"/>
</dbReference>
<keyword evidence="2" id="KW-0028">Amino-acid biosynthesis</keyword>
<dbReference type="Pfam" id="PF01113">
    <property type="entry name" value="DapB_N"/>
    <property type="match status" value="1"/>
</dbReference>
<dbReference type="Proteomes" id="UP001222373">
    <property type="component" value="Chromosome"/>
</dbReference>
<dbReference type="InterPro" id="IPR022663">
    <property type="entry name" value="DapB_C"/>
</dbReference>
<dbReference type="SUPFAM" id="SSF55347">
    <property type="entry name" value="Glyceraldehyde-3-phosphate dehydrogenase-like, C-terminal domain"/>
    <property type="match status" value="1"/>
</dbReference>
<evidence type="ECO:0000256" key="9">
    <source>
        <dbReference type="ARBA" id="ARBA00038983"/>
    </source>
</evidence>
<reference evidence="14" key="1">
    <citation type="submission" date="2022-11" db="EMBL/GenBank/DDBJ databases">
        <title>Genomic comparisons reveal selection pressure and functional variation between nutritional endosymbionts of cave-adapted and epigean Hawaiian planthoppers.</title>
        <authorList>
            <person name="Gossett J.M."/>
            <person name="Porter M.L."/>
            <person name="Vasquez Y."/>
            <person name="Bennett G.M."/>
            <person name="Chong R.A."/>
        </authorList>
    </citation>
    <scope>NUCLEOTIDE SEQUENCE</scope>
    <source>
        <strain evidence="14">OPOL2</strain>
    </source>
</reference>
<dbReference type="EMBL" id="CP110500">
    <property type="protein sequence ID" value="WDI79171.1"/>
    <property type="molecule type" value="Genomic_DNA"/>
</dbReference>
<organism evidence="14 15">
    <name type="scientific">Candidatus Vidania fulgoroideorum</name>
    <dbReference type="NCBI Taxonomy" id="881286"/>
    <lineage>
        <taxon>Bacteria</taxon>
        <taxon>Pseudomonadati</taxon>
        <taxon>Pseudomonadota</taxon>
        <taxon>Betaproteobacteria</taxon>
        <taxon>Candidatus Vidania</taxon>
    </lineage>
</organism>
<evidence type="ECO:0000256" key="11">
    <source>
        <dbReference type="ARBA" id="ARBA00049396"/>
    </source>
</evidence>
<feature type="domain" description="Dihydrodipicolinate reductase C-terminal" evidence="13">
    <location>
        <begin position="99"/>
        <end position="205"/>
    </location>
</feature>
<evidence type="ECO:0000256" key="10">
    <source>
        <dbReference type="ARBA" id="ARBA00049080"/>
    </source>
</evidence>
<accession>A0AAX3N899</accession>
<dbReference type="InterPro" id="IPR000846">
    <property type="entry name" value="DapB_N"/>
</dbReference>
<keyword evidence="6" id="KW-0520">NAD</keyword>
<feature type="domain" description="Dihydrodipicolinate reductase N-terminal" evidence="12">
    <location>
        <begin position="33"/>
        <end position="92"/>
    </location>
</feature>
<evidence type="ECO:0000259" key="13">
    <source>
        <dbReference type="Pfam" id="PF05173"/>
    </source>
</evidence>
<comment type="similarity">
    <text evidence="1">Belongs to the DapB family.</text>
</comment>
<evidence type="ECO:0000313" key="14">
    <source>
        <dbReference type="EMBL" id="WDI79171.1"/>
    </source>
</evidence>
<keyword evidence="7" id="KW-0457">Lysine biosynthesis</keyword>
<keyword evidence="5" id="KW-0560">Oxidoreductase</keyword>
<evidence type="ECO:0000256" key="7">
    <source>
        <dbReference type="ARBA" id="ARBA00023154"/>
    </source>
</evidence>
<dbReference type="GO" id="GO:0008839">
    <property type="term" value="F:4-hydroxy-tetrahydrodipicolinate reductase"/>
    <property type="evidence" value="ECO:0007669"/>
    <property type="project" value="UniProtKB-EC"/>
</dbReference>
<sequence>MIKVKVAGFLGKVSKYLVKKFEKKYKDIVLSKNKKNDCTIIFSSIKKSIISCKECYKKNIPVVLGTTGFNYKEFKKIVFYSKKIPIFFSSNFNIEFINFFSYIKKITFYLNKYKIKGYEIHNLNKKDSPSGSSFLIKKIFGSKFFFDSIRYKQTLGEHKIIFFNKKNLFKISHKIINKKCYINGIIKAIKYIKKRKNGLYKFSDL</sequence>
<dbReference type="EC" id="1.17.1.8" evidence="9"/>
<evidence type="ECO:0000256" key="1">
    <source>
        <dbReference type="ARBA" id="ARBA00006642"/>
    </source>
</evidence>
<keyword evidence="3" id="KW-0521">NADP</keyword>
<dbReference type="InterPro" id="IPR023940">
    <property type="entry name" value="DHDPR_bac"/>
</dbReference>
<dbReference type="InterPro" id="IPR036291">
    <property type="entry name" value="NAD(P)-bd_dom_sf"/>
</dbReference>
<dbReference type="GO" id="GO:0009089">
    <property type="term" value="P:lysine biosynthetic process via diaminopimelate"/>
    <property type="evidence" value="ECO:0007669"/>
    <property type="project" value="InterPro"/>
</dbReference>
<dbReference type="Pfam" id="PF05173">
    <property type="entry name" value="DapB_C"/>
    <property type="match status" value="1"/>
</dbReference>
<comment type="catalytic activity">
    <reaction evidence="11">
        <text>(S)-2,3,4,5-tetrahydrodipicolinate + NAD(+) + H2O = (2S,4S)-4-hydroxy-2,3,4,5-tetrahydrodipicolinate + NADH + H(+)</text>
        <dbReference type="Rhea" id="RHEA:35323"/>
        <dbReference type="ChEBI" id="CHEBI:15377"/>
        <dbReference type="ChEBI" id="CHEBI:15378"/>
        <dbReference type="ChEBI" id="CHEBI:16845"/>
        <dbReference type="ChEBI" id="CHEBI:57540"/>
        <dbReference type="ChEBI" id="CHEBI:57945"/>
        <dbReference type="ChEBI" id="CHEBI:67139"/>
        <dbReference type="EC" id="1.17.1.8"/>
    </reaction>
</comment>
<evidence type="ECO:0000256" key="4">
    <source>
        <dbReference type="ARBA" id="ARBA00022915"/>
    </source>
</evidence>
<dbReference type="SUPFAM" id="SSF51735">
    <property type="entry name" value="NAD(P)-binding Rossmann-fold domains"/>
    <property type="match status" value="1"/>
</dbReference>
<dbReference type="GO" id="GO:0019877">
    <property type="term" value="P:diaminopimelate biosynthetic process"/>
    <property type="evidence" value="ECO:0007669"/>
    <property type="project" value="UniProtKB-KW"/>
</dbReference>
<evidence type="ECO:0000256" key="3">
    <source>
        <dbReference type="ARBA" id="ARBA00022857"/>
    </source>
</evidence>
<evidence type="ECO:0000256" key="6">
    <source>
        <dbReference type="ARBA" id="ARBA00023027"/>
    </source>
</evidence>
<protein>
    <recommendedName>
        <fullName evidence="9">4-hydroxy-tetrahydrodipicolinate reductase</fullName>
        <ecNumber evidence="9">1.17.1.8</ecNumber>
    </recommendedName>
</protein>
<evidence type="ECO:0000256" key="8">
    <source>
        <dbReference type="ARBA" id="ARBA00037922"/>
    </source>
</evidence>
<name>A0AAX3N899_9PROT</name>
<gene>
    <name evidence="14" type="ORF">ONB67_00480</name>
</gene>